<evidence type="ECO:0000313" key="1">
    <source>
        <dbReference type="EMBL" id="KAF2814188.1"/>
    </source>
</evidence>
<protein>
    <submittedName>
        <fullName evidence="1 3">Uncharacterized protein</fullName>
    </submittedName>
</protein>
<reference evidence="1 3" key="1">
    <citation type="journal article" date="2020" name="Stud. Mycol.">
        <title>101 Dothideomycetes genomes: a test case for predicting lifestyles and emergence of pathogens.</title>
        <authorList>
            <person name="Haridas S."/>
            <person name="Albert R."/>
            <person name="Binder M."/>
            <person name="Bloem J."/>
            <person name="Labutti K."/>
            <person name="Salamov A."/>
            <person name="Andreopoulos B."/>
            <person name="Baker S."/>
            <person name="Barry K."/>
            <person name="Bills G."/>
            <person name="Bluhm B."/>
            <person name="Cannon C."/>
            <person name="Castanera R."/>
            <person name="Culley D."/>
            <person name="Daum C."/>
            <person name="Ezra D."/>
            <person name="Gonzalez J."/>
            <person name="Henrissat B."/>
            <person name="Kuo A."/>
            <person name="Liang C."/>
            <person name="Lipzen A."/>
            <person name="Lutzoni F."/>
            <person name="Magnuson J."/>
            <person name="Mondo S."/>
            <person name="Nolan M."/>
            <person name="Ohm R."/>
            <person name="Pangilinan J."/>
            <person name="Park H.-J."/>
            <person name="Ramirez L."/>
            <person name="Alfaro M."/>
            <person name="Sun H."/>
            <person name="Tritt A."/>
            <person name="Yoshinaga Y."/>
            <person name="Zwiers L.-H."/>
            <person name="Turgeon B."/>
            <person name="Goodwin S."/>
            <person name="Spatafora J."/>
            <person name="Crous P."/>
            <person name="Grigoriev I."/>
        </authorList>
    </citation>
    <scope>NUCLEOTIDE SEQUENCE</scope>
    <source>
        <strain evidence="1 3">CBS 304.34</strain>
    </source>
</reference>
<dbReference type="RefSeq" id="XP_033581152.1">
    <property type="nucleotide sequence ID" value="XM_033713531.1"/>
</dbReference>
<dbReference type="AlphaFoldDB" id="A0A6A6Z082"/>
<reference evidence="3" key="3">
    <citation type="submission" date="2025-04" db="UniProtKB">
        <authorList>
            <consortium name="RefSeq"/>
        </authorList>
    </citation>
    <scope>IDENTIFICATION</scope>
    <source>
        <strain evidence="3">CBS 304.34</strain>
    </source>
</reference>
<organism evidence="1">
    <name type="scientific">Mytilinidion resinicola</name>
    <dbReference type="NCBI Taxonomy" id="574789"/>
    <lineage>
        <taxon>Eukaryota</taxon>
        <taxon>Fungi</taxon>
        <taxon>Dikarya</taxon>
        <taxon>Ascomycota</taxon>
        <taxon>Pezizomycotina</taxon>
        <taxon>Dothideomycetes</taxon>
        <taxon>Pleosporomycetidae</taxon>
        <taxon>Mytilinidiales</taxon>
        <taxon>Mytilinidiaceae</taxon>
        <taxon>Mytilinidion</taxon>
    </lineage>
</organism>
<keyword evidence="2" id="KW-1185">Reference proteome</keyword>
<dbReference type="GeneID" id="54454424"/>
<dbReference type="EMBL" id="MU003695">
    <property type="protein sequence ID" value="KAF2814188.1"/>
    <property type="molecule type" value="Genomic_DNA"/>
</dbReference>
<proteinExistence type="predicted"/>
<evidence type="ECO:0000313" key="2">
    <source>
        <dbReference type="Proteomes" id="UP000504636"/>
    </source>
</evidence>
<name>A0A6A6Z082_9PEZI</name>
<dbReference type="OrthoDB" id="10494534at2759"/>
<gene>
    <name evidence="1 3" type="ORF">BDZ99DRAFT_232864</name>
</gene>
<reference evidence="3" key="2">
    <citation type="submission" date="2020-04" db="EMBL/GenBank/DDBJ databases">
        <authorList>
            <consortium name="NCBI Genome Project"/>
        </authorList>
    </citation>
    <scope>NUCLEOTIDE SEQUENCE</scope>
    <source>
        <strain evidence="3">CBS 304.34</strain>
    </source>
</reference>
<evidence type="ECO:0000313" key="3">
    <source>
        <dbReference type="RefSeq" id="XP_033581152.1"/>
    </source>
</evidence>
<sequence>MAYQGYVQNWCDACKTTNCPLKYLAFHDKVLCSDCRKGHICDLDPPYEHTFSKTRLHALDPNRRLKWMARFARQLSADTVMHNLATPDAINAEGFIRRICPAVVKHALWIVLSSAFKAIGPGFAVEGQTSAEWVLRPRGGRALVRFTVS</sequence>
<accession>A0A6A6Z082</accession>
<dbReference type="Proteomes" id="UP000504636">
    <property type="component" value="Unplaced"/>
</dbReference>